<dbReference type="HOGENOM" id="CLU_1265152_0_0_11"/>
<evidence type="ECO:0008006" key="3">
    <source>
        <dbReference type="Google" id="ProtNLM"/>
    </source>
</evidence>
<dbReference type="EMBL" id="ATJJ01000107">
    <property type="protein sequence ID" value="EPI45858.1"/>
    <property type="molecule type" value="Genomic_DNA"/>
</dbReference>
<proteinExistence type="predicted"/>
<organism evidence="1 2">
    <name type="scientific">Gardnerella vaginalis JCP8108</name>
    <dbReference type="NCBI Taxonomy" id="1261066"/>
    <lineage>
        <taxon>Bacteria</taxon>
        <taxon>Bacillati</taxon>
        <taxon>Actinomycetota</taxon>
        <taxon>Actinomycetes</taxon>
        <taxon>Bifidobacteriales</taxon>
        <taxon>Bifidobacteriaceae</taxon>
        <taxon>Gardnerella</taxon>
    </lineage>
</organism>
<evidence type="ECO:0000313" key="2">
    <source>
        <dbReference type="Proteomes" id="UP000014521"/>
    </source>
</evidence>
<dbReference type="Proteomes" id="UP000014521">
    <property type="component" value="Unassembled WGS sequence"/>
</dbReference>
<sequence>MNMIYSNERKLYLSGWLKNNDNTSYETPLKLQKFLLFYEAFTKVSGETPDFSHLRGYKKGPVFSNVWGDYTKERASFNVAAQNAYDKNVEAINVKRAEKCAFIVGTMTEKELSDLTHQMNLWKSKENRIVSGEYQVDLDESDFNYNDKKLIDALDAMYSTNMVENSKIINLDKKYFVFSKSDSELLTEKHFDMMLTLAENEELHNPVFVDIDEEGRLLID</sequence>
<dbReference type="PATRIC" id="fig|1261066.4.peg.1111"/>
<comment type="caution">
    <text evidence="1">The sequence shown here is derived from an EMBL/GenBank/DDBJ whole genome shotgun (WGS) entry which is preliminary data.</text>
</comment>
<dbReference type="AlphaFoldDB" id="S4GL01"/>
<name>S4GL01_GARVA</name>
<accession>S4GL01</accession>
<gene>
    <name evidence="1" type="ORF">HMPREF1581_01257</name>
</gene>
<protein>
    <recommendedName>
        <fullName evidence="3">Antitoxin SocA-like Panacea domain-containing protein</fullName>
    </recommendedName>
</protein>
<reference evidence="1 2" key="1">
    <citation type="submission" date="2013-06" db="EMBL/GenBank/DDBJ databases">
        <authorList>
            <person name="Weinstock G."/>
            <person name="Sodergren E."/>
            <person name="Lobos E.A."/>
            <person name="Fulton L."/>
            <person name="Fulton R."/>
            <person name="Courtney L."/>
            <person name="Fronick C."/>
            <person name="O'Laughlin M."/>
            <person name="Godfrey J."/>
            <person name="Wilson R.M."/>
            <person name="Miner T."/>
            <person name="Farmer C."/>
            <person name="Delehaunty K."/>
            <person name="Cordes M."/>
            <person name="Minx P."/>
            <person name="Tomlinson C."/>
            <person name="Chen J."/>
            <person name="Wollam A."/>
            <person name="Pepin K.H."/>
            <person name="Bhonagiri V."/>
            <person name="Zhang X."/>
            <person name="Warren W."/>
            <person name="Mitreva M."/>
            <person name="Mardis E.R."/>
            <person name="Wilson R.K."/>
        </authorList>
    </citation>
    <scope>NUCLEOTIDE SEQUENCE [LARGE SCALE GENOMIC DNA]</scope>
    <source>
        <strain evidence="1 2">JCP8108</strain>
    </source>
</reference>
<evidence type="ECO:0000313" key="1">
    <source>
        <dbReference type="EMBL" id="EPI45858.1"/>
    </source>
</evidence>